<accession>A0A7J7IES1</accession>
<dbReference type="OrthoDB" id="332863at2759"/>
<dbReference type="GO" id="GO:0005737">
    <property type="term" value="C:cytoplasm"/>
    <property type="evidence" value="ECO:0007669"/>
    <property type="project" value="TreeGrafter"/>
</dbReference>
<feature type="domain" description="Metallo-beta-lactamase" evidence="1">
    <location>
        <begin position="47"/>
        <end position="202"/>
    </location>
</feature>
<name>A0A7J7IES1_9RHOD</name>
<evidence type="ECO:0000313" key="3">
    <source>
        <dbReference type="Proteomes" id="UP000530660"/>
    </source>
</evidence>
<dbReference type="Gene3D" id="3.60.15.10">
    <property type="entry name" value="Ribonuclease Z/Hydroxyacylglutathione hydrolase-like"/>
    <property type="match status" value="1"/>
</dbReference>
<evidence type="ECO:0000313" key="2">
    <source>
        <dbReference type="EMBL" id="KAF6000831.1"/>
    </source>
</evidence>
<dbReference type="AlphaFoldDB" id="A0A7J7IES1"/>
<dbReference type="InterPro" id="IPR001279">
    <property type="entry name" value="Metallo-B-lactamas"/>
</dbReference>
<dbReference type="SUPFAM" id="SSF56281">
    <property type="entry name" value="Metallo-hydrolase/oxidoreductase"/>
    <property type="match status" value="1"/>
</dbReference>
<dbReference type="Proteomes" id="UP000530660">
    <property type="component" value="Unassembled WGS sequence"/>
</dbReference>
<organism evidence="2 3">
    <name type="scientific">Cyanidiococcus yangmingshanensis</name>
    <dbReference type="NCBI Taxonomy" id="2690220"/>
    <lineage>
        <taxon>Eukaryota</taxon>
        <taxon>Rhodophyta</taxon>
        <taxon>Bangiophyceae</taxon>
        <taxon>Cyanidiales</taxon>
        <taxon>Cyanidiaceae</taxon>
        <taxon>Cyanidiococcus</taxon>
    </lineage>
</organism>
<sequence>MQRLQQPGLGTLPLSYSFAINIWRRIGLHLLMVPDVRVLPALLARITTVYLDPVFSDRASPVSFLGPKRLVKAAPLEECPLPELVCISHNHYDHCDVGTIRALVARARSQNRSITWLVPLGLGPLLRDQNRIWGGWIPSSHPVHELDWFEQRTIGTLEVALVPAQHATGRSPWDRDRTLWGGWVLRHMDTNVRCYFAGDTAYRVIDESNEGYPYPTEAERQQLAEQYPKRKPCPAFRTIGDKWGPFDLAMIPIGAYSPRWFMSRFHVDPVDFCCDSSRRSGALERGYAPFHVRAHRRGPGGSRAATFGCLRHGWTVGERLCRMETWRNASRGPQAR</sequence>
<gene>
    <name evidence="2" type="ORF">F1559_001039</name>
</gene>
<dbReference type="Pfam" id="PF12706">
    <property type="entry name" value="Lactamase_B_2"/>
    <property type="match status" value="1"/>
</dbReference>
<dbReference type="EMBL" id="VWRR01000017">
    <property type="protein sequence ID" value="KAF6000831.1"/>
    <property type="molecule type" value="Genomic_DNA"/>
</dbReference>
<keyword evidence="3" id="KW-1185">Reference proteome</keyword>
<evidence type="ECO:0000259" key="1">
    <source>
        <dbReference type="Pfam" id="PF12706"/>
    </source>
</evidence>
<dbReference type="InterPro" id="IPR036866">
    <property type="entry name" value="RibonucZ/Hydroxyglut_hydro"/>
</dbReference>
<comment type="caution">
    <text evidence="2">The sequence shown here is derived from an EMBL/GenBank/DDBJ whole genome shotgun (WGS) entry which is preliminary data.</text>
</comment>
<dbReference type="PANTHER" id="PTHR15032">
    <property type="entry name" value="N-ACYL-PHOSPHATIDYLETHANOLAMINE-HYDROLYZING PHOSPHOLIPASE D"/>
    <property type="match status" value="1"/>
</dbReference>
<proteinExistence type="predicted"/>
<protein>
    <recommendedName>
        <fullName evidence="1">Metallo-beta-lactamase domain-containing protein</fullName>
    </recommendedName>
</protein>
<reference evidence="2 3" key="1">
    <citation type="journal article" date="2020" name="J. Phycol.">
        <title>Comparative genome analysis reveals Cyanidiococcus gen. nov., a new extremophilic red algal genus sister to Cyanidioschyzon (Cyanidioschyzonaceae, Rhodophyta).</title>
        <authorList>
            <person name="Liu S.-L."/>
            <person name="Chiang Y.-R."/>
            <person name="Yoon H.S."/>
            <person name="Fu H.-Y."/>
        </authorList>
    </citation>
    <scope>NUCLEOTIDE SEQUENCE [LARGE SCALE GENOMIC DNA]</scope>
    <source>
        <strain evidence="2 3">THAL066</strain>
    </source>
</reference>
<dbReference type="PANTHER" id="PTHR15032:SF4">
    <property type="entry name" value="N-ACYL-PHOSPHATIDYLETHANOLAMINE-HYDROLYZING PHOSPHOLIPASE D"/>
    <property type="match status" value="1"/>
</dbReference>